<organism evidence="1 2">
    <name type="scientific">Roridomyces roridus</name>
    <dbReference type="NCBI Taxonomy" id="1738132"/>
    <lineage>
        <taxon>Eukaryota</taxon>
        <taxon>Fungi</taxon>
        <taxon>Dikarya</taxon>
        <taxon>Basidiomycota</taxon>
        <taxon>Agaricomycotina</taxon>
        <taxon>Agaricomycetes</taxon>
        <taxon>Agaricomycetidae</taxon>
        <taxon>Agaricales</taxon>
        <taxon>Marasmiineae</taxon>
        <taxon>Mycenaceae</taxon>
        <taxon>Roridomyces</taxon>
    </lineage>
</organism>
<dbReference type="AlphaFoldDB" id="A0AAD7B486"/>
<evidence type="ECO:0008006" key="3">
    <source>
        <dbReference type="Google" id="ProtNLM"/>
    </source>
</evidence>
<keyword evidence="2" id="KW-1185">Reference proteome</keyword>
<evidence type="ECO:0000313" key="1">
    <source>
        <dbReference type="EMBL" id="KAJ7609534.1"/>
    </source>
</evidence>
<reference evidence="1" key="1">
    <citation type="submission" date="2023-03" db="EMBL/GenBank/DDBJ databases">
        <title>Massive genome expansion in bonnet fungi (Mycena s.s.) driven by repeated elements and novel gene families across ecological guilds.</title>
        <authorList>
            <consortium name="Lawrence Berkeley National Laboratory"/>
            <person name="Harder C.B."/>
            <person name="Miyauchi S."/>
            <person name="Viragh M."/>
            <person name="Kuo A."/>
            <person name="Thoen E."/>
            <person name="Andreopoulos B."/>
            <person name="Lu D."/>
            <person name="Skrede I."/>
            <person name="Drula E."/>
            <person name="Henrissat B."/>
            <person name="Morin E."/>
            <person name="Kohler A."/>
            <person name="Barry K."/>
            <person name="LaButti K."/>
            <person name="Morin E."/>
            <person name="Salamov A."/>
            <person name="Lipzen A."/>
            <person name="Mereny Z."/>
            <person name="Hegedus B."/>
            <person name="Baldrian P."/>
            <person name="Stursova M."/>
            <person name="Weitz H."/>
            <person name="Taylor A."/>
            <person name="Grigoriev I.V."/>
            <person name="Nagy L.G."/>
            <person name="Martin F."/>
            <person name="Kauserud H."/>
        </authorList>
    </citation>
    <scope>NUCLEOTIDE SEQUENCE</scope>
    <source>
        <strain evidence="1">9284</strain>
    </source>
</reference>
<dbReference type="EMBL" id="JARKIF010000040">
    <property type="protein sequence ID" value="KAJ7609534.1"/>
    <property type="molecule type" value="Genomic_DNA"/>
</dbReference>
<comment type="caution">
    <text evidence="1">The sequence shown here is derived from an EMBL/GenBank/DDBJ whole genome shotgun (WGS) entry which is preliminary data.</text>
</comment>
<protein>
    <recommendedName>
        <fullName evidence="3">F-box domain-containing protein</fullName>
    </recommendedName>
</protein>
<sequence>MDVIPEELVDRILQYIADDPDSLQACALTSPLLHEPSHRLLLHAVALGGSSESRNLYQTLGDAVDASPHIARCIRMVAFTVPSTEMVLTQTAHLHSLMAKFTHLRHFMITSDEEDFDWTRIAPGITDELAQFLRCRTLDALHVSCIVGIPLDFVALTMSSALTVSFVETSVNDGEMQLNQQPVAENLLLSSSQTVADAFCRADLIPCISRLRRLWVGLEPTLHHIIESSAPMLEEIFMGSTDLISVSHFGHPGPLPDFPSLRLATIQLCIGEYEQPWLVHAMRALLASPAEVINLQILEAQLSTLEPALQALTAELTTRPDHSVFTPRIHWLLDLGVTEDGVLQEFSTAVGRALPQMYAAGRVTVGRYLGREDGLYWPSGRVVLATRVSSFIE</sequence>
<accession>A0AAD7B486</accession>
<evidence type="ECO:0000313" key="2">
    <source>
        <dbReference type="Proteomes" id="UP001221142"/>
    </source>
</evidence>
<proteinExistence type="predicted"/>
<gene>
    <name evidence="1" type="ORF">FB45DRAFT_1010509</name>
</gene>
<name>A0AAD7B486_9AGAR</name>
<dbReference type="Proteomes" id="UP001221142">
    <property type="component" value="Unassembled WGS sequence"/>
</dbReference>